<reference evidence="1" key="1">
    <citation type="submission" date="2021-09" db="EMBL/GenBank/DDBJ databases">
        <title>The genome of Mauremys mutica provides insights into the evolution of semi-aquatic lifestyle.</title>
        <authorList>
            <person name="Gong S."/>
            <person name="Gao Y."/>
        </authorList>
    </citation>
    <scope>NUCLEOTIDE SEQUENCE</scope>
    <source>
        <strain evidence="1">MM-2020</strain>
        <tissue evidence="1">Muscle</tissue>
    </source>
</reference>
<comment type="caution">
    <text evidence="1">The sequence shown here is derived from an EMBL/GenBank/DDBJ whole genome shotgun (WGS) entry which is preliminary data.</text>
</comment>
<keyword evidence="2" id="KW-1185">Reference proteome</keyword>
<feature type="non-terminal residue" evidence="1">
    <location>
        <position position="1"/>
    </location>
</feature>
<gene>
    <name evidence="1" type="ORF">KIL84_003613</name>
</gene>
<evidence type="ECO:0000313" key="1">
    <source>
        <dbReference type="EMBL" id="KAH1168130.1"/>
    </source>
</evidence>
<dbReference type="Proteomes" id="UP000827986">
    <property type="component" value="Unassembled WGS sequence"/>
</dbReference>
<sequence>KPGVKDHFFSQRADIHHLKIDERPRVNVSPRWNSSDRDMGPACTFLLPTTHRPELPGLGHFSRSNVLDELSPVIVMNYPSAGCDLYRWFVVSFSWLFRG</sequence>
<accession>A0A9D3WWF2</accession>
<dbReference type="AlphaFoldDB" id="A0A9D3WWF2"/>
<proteinExistence type="predicted"/>
<organism evidence="1 2">
    <name type="scientific">Mauremys mutica</name>
    <name type="common">yellowpond turtle</name>
    <dbReference type="NCBI Taxonomy" id="74926"/>
    <lineage>
        <taxon>Eukaryota</taxon>
        <taxon>Metazoa</taxon>
        <taxon>Chordata</taxon>
        <taxon>Craniata</taxon>
        <taxon>Vertebrata</taxon>
        <taxon>Euteleostomi</taxon>
        <taxon>Archelosauria</taxon>
        <taxon>Testudinata</taxon>
        <taxon>Testudines</taxon>
        <taxon>Cryptodira</taxon>
        <taxon>Durocryptodira</taxon>
        <taxon>Testudinoidea</taxon>
        <taxon>Geoemydidae</taxon>
        <taxon>Geoemydinae</taxon>
        <taxon>Mauremys</taxon>
    </lineage>
</organism>
<name>A0A9D3WWF2_9SAUR</name>
<dbReference type="EMBL" id="JAHDVG010000486">
    <property type="protein sequence ID" value="KAH1168130.1"/>
    <property type="molecule type" value="Genomic_DNA"/>
</dbReference>
<protein>
    <submittedName>
        <fullName evidence="1">Uncharacterized protein</fullName>
    </submittedName>
</protein>
<evidence type="ECO:0000313" key="2">
    <source>
        <dbReference type="Proteomes" id="UP000827986"/>
    </source>
</evidence>